<dbReference type="SUPFAM" id="SSF82771">
    <property type="entry name" value="GIY-YIG endonuclease"/>
    <property type="match status" value="1"/>
</dbReference>
<dbReference type="InterPro" id="IPR000305">
    <property type="entry name" value="GIY-YIG_endonuc"/>
</dbReference>
<proteinExistence type="predicted"/>
<evidence type="ECO:0000313" key="3">
    <source>
        <dbReference type="Proteomes" id="UP001050975"/>
    </source>
</evidence>
<comment type="caution">
    <text evidence="2">The sequence shown here is derived from an EMBL/GenBank/DDBJ whole genome shotgun (WGS) entry which is preliminary data.</text>
</comment>
<dbReference type="GO" id="GO:0006355">
    <property type="term" value="P:regulation of DNA-templated transcription"/>
    <property type="evidence" value="ECO:0007669"/>
    <property type="project" value="InterPro"/>
</dbReference>
<dbReference type="SUPFAM" id="SSF47598">
    <property type="entry name" value="Ribbon-helix-helix"/>
    <property type="match status" value="1"/>
</dbReference>
<protein>
    <submittedName>
        <fullName evidence="2">XRE family transcriptional regulator</fullName>
    </submittedName>
</protein>
<dbReference type="PROSITE" id="PS50164">
    <property type="entry name" value="GIY_YIG"/>
    <property type="match status" value="1"/>
</dbReference>
<reference evidence="2" key="1">
    <citation type="submission" date="2019-10" db="EMBL/GenBank/DDBJ databases">
        <title>Draft genome sequece of Microseira wollei NIES-4236.</title>
        <authorList>
            <person name="Yamaguchi H."/>
            <person name="Suzuki S."/>
            <person name="Kawachi M."/>
        </authorList>
    </citation>
    <scope>NUCLEOTIDE SEQUENCE</scope>
    <source>
        <strain evidence="2">NIES-4236</strain>
    </source>
</reference>
<dbReference type="InterPro" id="IPR010985">
    <property type="entry name" value="Ribbon_hlx_hlx"/>
</dbReference>
<dbReference type="AlphaFoldDB" id="A0AAV3XI42"/>
<organism evidence="2 3">
    <name type="scientific">Microseira wollei NIES-4236</name>
    <dbReference type="NCBI Taxonomy" id="2530354"/>
    <lineage>
        <taxon>Bacteria</taxon>
        <taxon>Bacillati</taxon>
        <taxon>Cyanobacteriota</taxon>
        <taxon>Cyanophyceae</taxon>
        <taxon>Oscillatoriophycideae</taxon>
        <taxon>Aerosakkonematales</taxon>
        <taxon>Aerosakkonemataceae</taxon>
        <taxon>Microseira</taxon>
    </lineage>
</organism>
<dbReference type="Pfam" id="PF01541">
    <property type="entry name" value="GIY-YIG"/>
    <property type="match status" value="1"/>
</dbReference>
<keyword evidence="3" id="KW-1185">Reference proteome</keyword>
<dbReference type="InterPro" id="IPR035901">
    <property type="entry name" value="GIY-YIG_endonuc_sf"/>
</dbReference>
<dbReference type="EMBL" id="BLAY01000171">
    <property type="protein sequence ID" value="GET42602.1"/>
    <property type="molecule type" value="Genomic_DNA"/>
</dbReference>
<feature type="domain" description="GIY-YIG" evidence="1">
    <location>
        <begin position="24"/>
        <end position="96"/>
    </location>
</feature>
<name>A0AAV3XI42_9CYAN</name>
<dbReference type="Proteomes" id="UP001050975">
    <property type="component" value="Unassembled WGS sequence"/>
</dbReference>
<dbReference type="CDD" id="cd00719">
    <property type="entry name" value="GIY-YIG_SF"/>
    <property type="match status" value="1"/>
</dbReference>
<gene>
    <name evidence="2" type="ORF">MiSe_74200</name>
</gene>
<dbReference type="RefSeq" id="WP_226590406.1">
    <property type="nucleotide sequence ID" value="NZ_BLAY01000171.1"/>
</dbReference>
<dbReference type="SMART" id="SM00465">
    <property type="entry name" value="GIYc"/>
    <property type="match status" value="1"/>
</dbReference>
<dbReference type="Gene3D" id="3.40.1440.10">
    <property type="entry name" value="GIY-YIG endonuclease"/>
    <property type="match status" value="1"/>
</dbReference>
<accession>A0AAV3XI42</accession>
<sequence>MIISEINPLTLPSLPLAGRRQLPDCSAIYFVMHGDRVLYIGKTINLVQRWATHHRWWQLKEMEGDIRIAWLECSDIDVLLKVEAALIKQFQPELNMKRNRRLKPPTSRFVFALPKEVQKPLEKWAQEEYRSTPNLIATILINAIREHEQKQSPPPEGKGD</sequence>
<evidence type="ECO:0000259" key="1">
    <source>
        <dbReference type="PROSITE" id="PS50164"/>
    </source>
</evidence>
<evidence type="ECO:0000313" key="2">
    <source>
        <dbReference type="EMBL" id="GET42602.1"/>
    </source>
</evidence>